<comment type="caution">
    <text evidence="4">The sequence shown here is derived from an EMBL/GenBank/DDBJ whole genome shotgun (WGS) entry which is preliminary data.</text>
</comment>
<evidence type="ECO:0000313" key="4">
    <source>
        <dbReference type="EMBL" id="MBF0635992.1"/>
    </source>
</evidence>
<proteinExistence type="inferred from homology"/>
<dbReference type="InterPro" id="IPR027417">
    <property type="entry name" value="P-loop_NTPase"/>
</dbReference>
<reference evidence="4 5" key="1">
    <citation type="journal article" date="2020" name="Microorganisms">
        <title>Simultaneous Genome Sequencing of Prosthecochloris ethylica and Desulfuromonas acetoxidans within a Syntrophic Mixture Reveals Unique Pili and Protein Interactions.</title>
        <authorList>
            <person name="Kyndt J.A."/>
            <person name="Van Beeumen J.J."/>
            <person name="Meyer T.E."/>
        </authorList>
    </citation>
    <scope>NUCLEOTIDE SEQUENCE [LARGE SCALE GENOMIC DNA]</scope>
    <source>
        <strain evidence="4 5">N3</strain>
    </source>
</reference>
<organism evidence="4 5">
    <name type="scientific">Prosthecochloris ethylica</name>
    <dbReference type="NCBI Taxonomy" id="2743976"/>
    <lineage>
        <taxon>Bacteria</taxon>
        <taxon>Pseudomonadati</taxon>
        <taxon>Chlorobiota</taxon>
        <taxon>Chlorobiia</taxon>
        <taxon>Chlorobiales</taxon>
        <taxon>Chlorobiaceae</taxon>
        <taxon>Prosthecochloris</taxon>
    </lineage>
</organism>
<comment type="similarity">
    <text evidence="1">Belongs to the GSP E family.</text>
</comment>
<dbReference type="SUPFAM" id="SSF52540">
    <property type="entry name" value="P-loop containing nucleoside triphosphate hydrolases"/>
    <property type="match status" value="1"/>
</dbReference>
<protein>
    <submittedName>
        <fullName evidence="4">CpaF family protein</fullName>
    </submittedName>
</protein>
<dbReference type="PANTHER" id="PTHR30486:SF15">
    <property type="entry name" value="TYPE II_IV SECRETION SYSTEM ATPASE"/>
    <property type="match status" value="1"/>
</dbReference>
<dbReference type="InterPro" id="IPR001482">
    <property type="entry name" value="T2SS/T4SS_dom"/>
</dbReference>
<dbReference type="PANTHER" id="PTHR30486">
    <property type="entry name" value="TWITCHING MOTILITY PROTEIN PILT"/>
    <property type="match status" value="1"/>
</dbReference>
<name>A0ABR9XQ30_9CHLB</name>
<dbReference type="Gene3D" id="3.40.50.300">
    <property type="entry name" value="P-loop containing nucleotide triphosphate hydrolases"/>
    <property type="match status" value="1"/>
</dbReference>
<dbReference type="Pfam" id="PF00437">
    <property type="entry name" value="T2SSE"/>
    <property type="match status" value="1"/>
</dbReference>
<dbReference type="InterPro" id="IPR050921">
    <property type="entry name" value="T4SS_GSP_E_ATPase"/>
</dbReference>
<evidence type="ECO:0000259" key="3">
    <source>
        <dbReference type="Pfam" id="PF00437"/>
    </source>
</evidence>
<feature type="domain" description="Bacterial type II secretion system protein E" evidence="3">
    <location>
        <begin position="126"/>
        <end position="409"/>
    </location>
</feature>
<dbReference type="CDD" id="cd01130">
    <property type="entry name" value="VirB11-like_ATPase"/>
    <property type="match status" value="1"/>
</dbReference>
<dbReference type="Proteomes" id="UP000619838">
    <property type="component" value="Unassembled WGS sequence"/>
</dbReference>
<feature type="region of interest" description="Disordered" evidence="2">
    <location>
        <begin position="1"/>
        <end position="55"/>
    </location>
</feature>
<dbReference type="RefSeq" id="WP_175187083.1">
    <property type="nucleotide sequence ID" value="NZ_JABVZQ010000004.1"/>
</dbReference>
<evidence type="ECO:0000256" key="2">
    <source>
        <dbReference type="SAM" id="MobiDB-lite"/>
    </source>
</evidence>
<accession>A0ABR9XQ30</accession>
<dbReference type="Gene3D" id="3.30.450.380">
    <property type="match status" value="1"/>
</dbReference>
<gene>
    <name evidence="4" type="ORF">INT08_02170</name>
</gene>
<evidence type="ECO:0000313" key="5">
    <source>
        <dbReference type="Proteomes" id="UP000619838"/>
    </source>
</evidence>
<sequence length="480" mass="52847">MATLKDQIARWNRFTNKTVREPASSASANTEAPAQDRAHEGESSPVSASEIKPKPSPGVDYYATKVTLHQKLLSRIDLNAIESLTPEQLRNELGSLLVSLIEEDAIPLNHQERTRLVTDLKNEIMGLGPLEPLLADPAISEIMVNGYQNVYVEKSGRIHLTDIRFNDDAHLMKIIDKIVSRVGRRIDESCPMADARLPDGSRVNAIIAPLALDGPALTIRRFAVVPLQMHDLIEKNTLTQPMAELLSALVKVKSNIIISGGTGTGKTTLLNILSSYIPANERIVTIEDTAELQLQQKHVIRLETRPPNIEGKGEITMRALVKNSLRMRPDRIVLGEVRSAEVIDMLQAMNTGHEGSLTTIHANTPRDALGRLENLVGLGGISLPGKALRQLISSSIHFIVQITRFDDGTRKMTSIQELSGMEGDVITTQEIYNYQRTGTNPDGAVQGLFRATGIRPRVTEKIRTYGINLSEGMFDPGFND</sequence>
<evidence type="ECO:0000256" key="1">
    <source>
        <dbReference type="ARBA" id="ARBA00006611"/>
    </source>
</evidence>
<keyword evidence="5" id="KW-1185">Reference proteome</keyword>
<dbReference type="EMBL" id="JADGII010000002">
    <property type="protein sequence ID" value="MBF0635992.1"/>
    <property type="molecule type" value="Genomic_DNA"/>
</dbReference>